<dbReference type="Pfam" id="PF13855">
    <property type="entry name" value="LRR_8"/>
    <property type="match status" value="2"/>
</dbReference>
<dbReference type="PANTHER" id="PTHR48063:SF101">
    <property type="entry name" value="LRR RECEPTOR-LIKE SERINE_THREONINE-PROTEIN KINASE FLS2"/>
    <property type="match status" value="1"/>
</dbReference>
<evidence type="ECO:0000259" key="13">
    <source>
        <dbReference type="Pfam" id="PF08263"/>
    </source>
</evidence>
<comment type="caution">
    <text evidence="14">The sequence shown here is derived from an EMBL/GenBank/DDBJ whole genome shotgun (WGS) entry which is preliminary data.</text>
</comment>
<dbReference type="Proteomes" id="UP001567538">
    <property type="component" value="Unassembled WGS sequence"/>
</dbReference>
<dbReference type="GO" id="GO:0005886">
    <property type="term" value="C:plasma membrane"/>
    <property type="evidence" value="ECO:0007669"/>
    <property type="project" value="UniProtKB-SubCell"/>
</dbReference>
<keyword evidence="9 11" id="KW-0472">Membrane</keyword>
<keyword evidence="7" id="KW-0677">Repeat</keyword>
<dbReference type="SMART" id="SM00369">
    <property type="entry name" value="LRR_TYP"/>
    <property type="match status" value="4"/>
</dbReference>
<dbReference type="InterPro" id="IPR013210">
    <property type="entry name" value="LRR_N_plant-typ"/>
</dbReference>
<evidence type="ECO:0000256" key="6">
    <source>
        <dbReference type="ARBA" id="ARBA00022729"/>
    </source>
</evidence>
<keyword evidence="4" id="KW-0433">Leucine-rich repeat</keyword>
<dbReference type="InterPro" id="IPR001611">
    <property type="entry name" value="Leu-rich_rpt"/>
</dbReference>
<dbReference type="InterPro" id="IPR032675">
    <property type="entry name" value="LRR_dom_sf"/>
</dbReference>
<evidence type="ECO:0000256" key="7">
    <source>
        <dbReference type="ARBA" id="ARBA00022737"/>
    </source>
</evidence>
<name>A0ABD1HGJ2_SALDI</name>
<evidence type="ECO:0000256" key="2">
    <source>
        <dbReference type="ARBA" id="ARBA00009592"/>
    </source>
</evidence>
<reference evidence="14 15" key="1">
    <citation type="submission" date="2024-06" db="EMBL/GenBank/DDBJ databases">
        <title>A chromosome level genome sequence of Diviner's sage (Salvia divinorum).</title>
        <authorList>
            <person name="Ford S.A."/>
            <person name="Ro D.-K."/>
            <person name="Ness R.W."/>
            <person name="Phillips M.A."/>
        </authorList>
    </citation>
    <scope>NUCLEOTIDE SEQUENCE [LARGE SCALE GENOMIC DNA]</scope>
    <source>
        <strain evidence="14">SAF-2024a</strain>
        <tissue evidence="14">Leaf</tissue>
    </source>
</reference>
<dbReference type="PROSITE" id="PS51450">
    <property type="entry name" value="LRR"/>
    <property type="match status" value="1"/>
</dbReference>
<dbReference type="SUPFAM" id="SSF52058">
    <property type="entry name" value="L domain-like"/>
    <property type="match status" value="2"/>
</dbReference>
<dbReference type="Pfam" id="PF00560">
    <property type="entry name" value="LRR_1"/>
    <property type="match status" value="7"/>
</dbReference>
<keyword evidence="3" id="KW-1003">Cell membrane</keyword>
<feature type="domain" description="Leucine-rich repeat-containing N-terminal plant-type" evidence="13">
    <location>
        <begin position="32"/>
        <end position="68"/>
    </location>
</feature>
<gene>
    <name evidence="14" type="ORF">AAHA92_11285</name>
</gene>
<keyword evidence="10" id="KW-0325">Glycoprotein</keyword>
<evidence type="ECO:0000256" key="10">
    <source>
        <dbReference type="ARBA" id="ARBA00023180"/>
    </source>
</evidence>
<feature type="transmembrane region" description="Helical" evidence="11">
    <location>
        <begin position="601"/>
        <end position="622"/>
    </location>
</feature>
<dbReference type="GO" id="GO:0006952">
    <property type="term" value="P:defense response"/>
    <property type="evidence" value="ECO:0007669"/>
    <property type="project" value="UniProtKB-ARBA"/>
</dbReference>
<evidence type="ECO:0000256" key="8">
    <source>
        <dbReference type="ARBA" id="ARBA00022989"/>
    </source>
</evidence>
<evidence type="ECO:0000256" key="9">
    <source>
        <dbReference type="ARBA" id="ARBA00023136"/>
    </source>
</evidence>
<feature type="signal peptide" evidence="12">
    <location>
        <begin position="1"/>
        <end position="24"/>
    </location>
</feature>
<comment type="subcellular location">
    <subcellularLocation>
        <location evidence="1">Cell membrane</location>
        <topology evidence="1">Single-pass type I membrane protein</topology>
    </subcellularLocation>
</comment>
<dbReference type="AlphaFoldDB" id="A0ABD1HGJ2"/>
<dbReference type="InterPro" id="IPR003591">
    <property type="entry name" value="Leu-rich_rpt_typical-subtyp"/>
</dbReference>
<dbReference type="InterPro" id="IPR046956">
    <property type="entry name" value="RLP23-like"/>
</dbReference>
<keyword evidence="8 11" id="KW-1133">Transmembrane helix</keyword>
<evidence type="ECO:0000256" key="11">
    <source>
        <dbReference type="SAM" id="Phobius"/>
    </source>
</evidence>
<organism evidence="14 15">
    <name type="scientific">Salvia divinorum</name>
    <name type="common">Maria pastora</name>
    <name type="synonym">Diviner's sage</name>
    <dbReference type="NCBI Taxonomy" id="28513"/>
    <lineage>
        <taxon>Eukaryota</taxon>
        <taxon>Viridiplantae</taxon>
        <taxon>Streptophyta</taxon>
        <taxon>Embryophyta</taxon>
        <taxon>Tracheophyta</taxon>
        <taxon>Spermatophyta</taxon>
        <taxon>Magnoliopsida</taxon>
        <taxon>eudicotyledons</taxon>
        <taxon>Gunneridae</taxon>
        <taxon>Pentapetalae</taxon>
        <taxon>asterids</taxon>
        <taxon>lamiids</taxon>
        <taxon>Lamiales</taxon>
        <taxon>Lamiaceae</taxon>
        <taxon>Nepetoideae</taxon>
        <taxon>Mentheae</taxon>
        <taxon>Salviinae</taxon>
        <taxon>Salvia</taxon>
        <taxon>Salvia subgen. Calosphace</taxon>
    </lineage>
</organism>
<evidence type="ECO:0000313" key="14">
    <source>
        <dbReference type="EMBL" id="KAL1555568.1"/>
    </source>
</evidence>
<dbReference type="FunFam" id="3.80.10.10:FF:000111">
    <property type="entry name" value="LRR receptor-like serine/threonine-protein kinase ERECTA"/>
    <property type="match status" value="1"/>
</dbReference>
<dbReference type="Pfam" id="PF08263">
    <property type="entry name" value="LRRNT_2"/>
    <property type="match status" value="1"/>
</dbReference>
<keyword evidence="5 11" id="KW-0812">Transmembrane</keyword>
<protein>
    <submittedName>
        <fullName evidence="14">Receptor-like protein EIX1</fullName>
    </submittedName>
</protein>
<dbReference type="PANTHER" id="PTHR48063">
    <property type="entry name" value="LRR RECEPTOR-LIKE KINASE"/>
    <property type="match status" value="1"/>
</dbReference>
<sequence>MISCNKRIATKFLLLFSVFVSGGAAEVGCIEREREALLRLKNGLIDDHGILSSWQRDECCEWHGVGCSNTTGNVITLQLKGNNFTGSVPLSIGQLSELQVLDLSHNSLEGLVSESHFSKLDKLTTLDLSFNPLLVLDIASDWSPPFQLKTMSLAKCNVGPYFPKWIRTQTNLSSLDLSGANITDEAPRWLWSSSSSLSHLHMHDNRISGTVPNLSSTTILFMDLSYNQFSGPIPLFPANASKIQLNGNMFSGSISSICKTHHGRLGILDLSSNQLEGDVPDCWEKTPNLYSLNLANNSFSGEIPPSFGHLQELVSLQMHGNDLYGELPYNLRLCQKLRFIDVGGNMLTGEIPTWIGQMRKMQFLNLRGNKLHGCIPHEICNLTSIQVLDLSINNLSSIIPDCFNNFTILASENTTLTYVDPYVLGICPYTNNEHYGYSSFQWKGHESEYKKNLGLLKLIDFSCNRLTGSIPKSFSTMRGLTSLNLSRNSLSGHIIPDIGNMEMLDSLDLSYNQLSGKIPTSLSQIYTLGFLDLSSNNLSGKIPTSTQLQSFNASTYAGNGDGLCGDPLPKCPGDSLRPSTTYPGENRNEKDGINLSFMQEVGISMSFGFIFGFWGVVGLFIWKKSWRIAFFNFLDVAGDWFYVRTVVFLSKWRRN</sequence>
<dbReference type="EMBL" id="JBEAFC010000005">
    <property type="protein sequence ID" value="KAL1555568.1"/>
    <property type="molecule type" value="Genomic_DNA"/>
</dbReference>
<evidence type="ECO:0000256" key="1">
    <source>
        <dbReference type="ARBA" id="ARBA00004251"/>
    </source>
</evidence>
<evidence type="ECO:0000256" key="5">
    <source>
        <dbReference type="ARBA" id="ARBA00022692"/>
    </source>
</evidence>
<dbReference type="GO" id="GO:0051707">
    <property type="term" value="P:response to other organism"/>
    <property type="evidence" value="ECO:0007669"/>
    <property type="project" value="UniProtKB-ARBA"/>
</dbReference>
<evidence type="ECO:0000313" key="15">
    <source>
        <dbReference type="Proteomes" id="UP001567538"/>
    </source>
</evidence>
<keyword evidence="15" id="KW-1185">Reference proteome</keyword>
<dbReference type="PRINTS" id="PR00019">
    <property type="entry name" value="LEURICHRPT"/>
</dbReference>
<evidence type="ECO:0000256" key="4">
    <source>
        <dbReference type="ARBA" id="ARBA00022614"/>
    </source>
</evidence>
<evidence type="ECO:0000256" key="12">
    <source>
        <dbReference type="SAM" id="SignalP"/>
    </source>
</evidence>
<dbReference type="FunFam" id="3.80.10.10:FF:000095">
    <property type="entry name" value="LRR receptor-like serine/threonine-protein kinase GSO1"/>
    <property type="match status" value="1"/>
</dbReference>
<accession>A0ABD1HGJ2</accession>
<feature type="chain" id="PRO_5044851724" evidence="12">
    <location>
        <begin position="25"/>
        <end position="655"/>
    </location>
</feature>
<keyword evidence="6 12" id="KW-0732">Signal</keyword>
<dbReference type="Gene3D" id="3.80.10.10">
    <property type="entry name" value="Ribonuclease Inhibitor"/>
    <property type="match status" value="3"/>
</dbReference>
<dbReference type="FunFam" id="3.80.10.10:FF:000129">
    <property type="entry name" value="Leucine-rich repeat receptor-like kinase"/>
    <property type="match status" value="1"/>
</dbReference>
<comment type="similarity">
    <text evidence="2">Belongs to the RLP family.</text>
</comment>
<dbReference type="Pfam" id="PF13516">
    <property type="entry name" value="LRR_6"/>
    <property type="match status" value="1"/>
</dbReference>
<proteinExistence type="inferred from homology"/>
<evidence type="ECO:0000256" key="3">
    <source>
        <dbReference type="ARBA" id="ARBA00022475"/>
    </source>
</evidence>